<dbReference type="InterPro" id="IPR001878">
    <property type="entry name" value="Znf_CCHC"/>
</dbReference>
<proteinExistence type="predicted"/>
<dbReference type="Proteomes" id="UP000265515">
    <property type="component" value="Unassembled WGS sequence"/>
</dbReference>
<dbReference type="PROSITE" id="PS50158">
    <property type="entry name" value="ZF_CCHC"/>
    <property type="match status" value="1"/>
</dbReference>
<evidence type="ECO:0000313" key="4">
    <source>
        <dbReference type="EMBL" id="GBG82817.1"/>
    </source>
</evidence>
<organism evidence="4 5">
    <name type="scientific">Chara braunii</name>
    <name type="common">Braun's stonewort</name>
    <dbReference type="NCBI Taxonomy" id="69332"/>
    <lineage>
        <taxon>Eukaryota</taxon>
        <taxon>Viridiplantae</taxon>
        <taxon>Streptophyta</taxon>
        <taxon>Charophyceae</taxon>
        <taxon>Charales</taxon>
        <taxon>Characeae</taxon>
        <taxon>Chara</taxon>
    </lineage>
</organism>
<dbReference type="Gramene" id="GBG82817">
    <property type="protein sequence ID" value="GBG82817"/>
    <property type="gene ID" value="CBR_g36348"/>
</dbReference>
<gene>
    <name evidence="4" type="ORF">CBR_g36348</name>
</gene>
<feature type="region of interest" description="Disordered" evidence="2">
    <location>
        <begin position="63"/>
        <end position="91"/>
    </location>
</feature>
<keyword evidence="1" id="KW-0479">Metal-binding</keyword>
<accession>A0A388LKL0</accession>
<dbReference type="GO" id="GO:0003676">
    <property type="term" value="F:nucleic acid binding"/>
    <property type="evidence" value="ECO:0007669"/>
    <property type="project" value="InterPro"/>
</dbReference>
<keyword evidence="1" id="KW-0863">Zinc-finger</keyword>
<keyword evidence="5" id="KW-1185">Reference proteome</keyword>
<sequence length="275" mass="31591">MINQPGAVSCYLCGKIGHYARNCWSAGNGRPPSNPAQTPVPAQNDEVTTEMREYFRKKIRKQKLEEERREVEMEDSKKKEEEERREADRLREADAREARLESRLIRLMSQHIKTSSGPALPIKKKSPTTKARVLKEITSYLEESKDESEEVKQEAARLIDAIEKRKSKKKKESLELRMSRAPPRRGTQPTPIMVDELAEEVRTPPRNRGAGDILDYALDLHRKFLAKKVPELKELCNSEGIEWTKRDTVIGELVKCRMKLVYESEAAHLSPLSGR</sequence>
<evidence type="ECO:0000313" key="5">
    <source>
        <dbReference type="Proteomes" id="UP000265515"/>
    </source>
</evidence>
<evidence type="ECO:0000256" key="1">
    <source>
        <dbReference type="PROSITE-ProRule" id="PRU00047"/>
    </source>
</evidence>
<evidence type="ECO:0000259" key="3">
    <source>
        <dbReference type="PROSITE" id="PS50158"/>
    </source>
</evidence>
<reference evidence="4 5" key="1">
    <citation type="journal article" date="2018" name="Cell">
        <title>The Chara Genome: Secondary Complexity and Implications for Plant Terrestrialization.</title>
        <authorList>
            <person name="Nishiyama T."/>
            <person name="Sakayama H."/>
            <person name="Vries J.D."/>
            <person name="Buschmann H."/>
            <person name="Saint-Marcoux D."/>
            <person name="Ullrich K.K."/>
            <person name="Haas F.B."/>
            <person name="Vanderstraeten L."/>
            <person name="Becker D."/>
            <person name="Lang D."/>
            <person name="Vosolsobe S."/>
            <person name="Rombauts S."/>
            <person name="Wilhelmsson P.K.I."/>
            <person name="Janitza P."/>
            <person name="Kern R."/>
            <person name="Heyl A."/>
            <person name="Rumpler F."/>
            <person name="Villalobos L.I.A.C."/>
            <person name="Clay J.M."/>
            <person name="Skokan R."/>
            <person name="Toyoda A."/>
            <person name="Suzuki Y."/>
            <person name="Kagoshima H."/>
            <person name="Schijlen E."/>
            <person name="Tajeshwar N."/>
            <person name="Catarino B."/>
            <person name="Hetherington A.J."/>
            <person name="Saltykova A."/>
            <person name="Bonnot C."/>
            <person name="Breuninger H."/>
            <person name="Symeonidi A."/>
            <person name="Radhakrishnan G.V."/>
            <person name="Van Nieuwerburgh F."/>
            <person name="Deforce D."/>
            <person name="Chang C."/>
            <person name="Karol K.G."/>
            <person name="Hedrich R."/>
            <person name="Ulvskov P."/>
            <person name="Glockner G."/>
            <person name="Delwiche C.F."/>
            <person name="Petrasek J."/>
            <person name="Van de Peer Y."/>
            <person name="Friml J."/>
            <person name="Beilby M."/>
            <person name="Dolan L."/>
            <person name="Kohara Y."/>
            <person name="Sugano S."/>
            <person name="Fujiyama A."/>
            <person name="Delaux P.-M."/>
            <person name="Quint M."/>
            <person name="TheiBen G."/>
            <person name="Hagemann M."/>
            <person name="Harholt J."/>
            <person name="Dunand C."/>
            <person name="Zachgo S."/>
            <person name="Langdale J."/>
            <person name="Maumus F."/>
            <person name="Straeten D.V.D."/>
            <person name="Gould S.B."/>
            <person name="Rensing S.A."/>
        </authorList>
    </citation>
    <scope>NUCLEOTIDE SEQUENCE [LARGE SCALE GENOMIC DNA]</scope>
    <source>
        <strain evidence="4 5">S276</strain>
    </source>
</reference>
<keyword evidence="1" id="KW-0862">Zinc</keyword>
<comment type="caution">
    <text evidence="4">The sequence shown here is derived from an EMBL/GenBank/DDBJ whole genome shotgun (WGS) entry which is preliminary data.</text>
</comment>
<name>A0A388LKL0_CHABU</name>
<dbReference type="Pfam" id="PF00098">
    <property type="entry name" value="zf-CCHC"/>
    <property type="match status" value="1"/>
</dbReference>
<dbReference type="SMART" id="SM00343">
    <property type="entry name" value="ZnF_C2HC"/>
    <property type="match status" value="1"/>
</dbReference>
<feature type="domain" description="CCHC-type" evidence="3">
    <location>
        <begin position="10"/>
        <end position="23"/>
    </location>
</feature>
<dbReference type="Gene3D" id="4.10.60.10">
    <property type="entry name" value="Zinc finger, CCHC-type"/>
    <property type="match status" value="1"/>
</dbReference>
<dbReference type="EMBL" id="BFEA01000419">
    <property type="protein sequence ID" value="GBG82817.1"/>
    <property type="molecule type" value="Genomic_DNA"/>
</dbReference>
<dbReference type="InterPro" id="IPR036875">
    <property type="entry name" value="Znf_CCHC_sf"/>
</dbReference>
<evidence type="ECO:0000256" key="2">
    <source>
        <dbReference type="SAM" id="MobiDB-lite"/>
    </source>
</evidence>
<dbReference type="GO" id="GO:0008270">
    <property type="term" value="F:zinc ion binding"/>
    <property type="evidence" value="ECO:0007669"/>
    <property type="project" value="UniProtKB-KW"/>
</dbReference>
<feature type="region of interest" description="Disordered" evidence="2">
    <location>
        <begin position="169"/>
        <end position="190"/>
    </location>
</feature>
<dbReference type="SUPFAM" id="SSF57756">
    <property type="entry name" value="Retrovirus zinc finger-like domains"/>
    <property type="match status" value="1"/>
</dbReference>
<protein>
    <recommendedName>
        <fullName evidence="3">CCHC-type domain-containing protein</fullName>
    </recommendedName>
</protein>
<dbReference type="AlphaFoldDB" id="A0A388LKL0"/>